<dbReference type="EMBL" id="JARKIB010000442">
    <property type="protein sequence ID" value="KAJ7707837.1"/>
    <property type="molecule type" value="Genomic_DNA"/>
</dbReference>
<keyword evidence="2" id="KW-1185">Reference proteome</keyword>
<dbReference type="AlphaFoldDB" id="A0AAD7GYB9"/>
<dbReference type="Proteomes" id="UP001215598">
    <property type="component" value="Unassembled WGS sequence"/>
</dbReference>
<dbReference type="InterPro" id="IPR036047">
    <property type="entry name" value="F-box-like_dom_sf"/>
</dbReference>
<dbReference type="SUPFAM" id="SSF52047">
    <property type="entry name" value="RNI-like"/>
    <property type="match status" value="1"/>
</dbReference>
<accession>A0AAD7GYB9</accession>
<protein>
    <recommendedName>
        <fullName evidence="3">F-box domain-containing protein</fullName>
    </recommendedName>
</protein>
<reference evidence="1" key="1">
    <citation type="submission" date="2023-03" db="EMBL/GenBank/DDBJ databases">
        <title>Massive genome expansion in bonnet fungi (Mycena s.s.) driven by repeated elements and novel gene families across ecological guilds.</title>
        <authorList>
            <consortium name="Lawrence Berkeley National Laboratory"/>
            <person name="Harder C.B."/>
            <person name="Miyauchi S."/>
            <person name="Viragh M."/>
            <person name="Kuo A."/>
            <person name="Thoen E."/>
            <person name="Andreopoulos B."/>
            <person name="Lu D."/>
            <person name="Skrede I."/>
            <person name="Drula E."/>
            <person name="Henrissat B."/>
            <person name="Morin E."/>
            <person name="Kohler A."/>
            <person name="Barry K."/>
            <person name="LaButti K."/>
            <person name="Morin E."/>
            <person name="Salamov A."/>
            <person name="Lipzen A."/>
            <person name="Mereny Z."/>
            <person name="Hegedus B."/>
            <person name="Baldrian P."/>
            <person name="Stursova M."/>
            <person name="Weitz H."/>
            <person name="Taylor A."/>
            <person name="Grigoriev I.V."/>
            <person name="Nagy L.G."/>
            <person name="Martin F."/>
            <person name="Kauserud H."/>
        </authorList>
    </citation>
    <scope>NUCLEOTIDE SEQUENCE</scope>
    <source>
        <strain evidence="1">CBHHK182m</strain>
    </source>
</reference>
<evidence type="ECO:0000313" key="2">
    <source>
        <dbReference type="Proteomes" id="UP001215598"/>
    </source>
</evidence>
<evidence type="ECO:0008006" key="3">
    <source>
        <dbReference type="Google" id="ProtNLM"/>
    </source>
</evidence>
<dbReference type="InterPro" id="IPR032675">
    <property type="entry name" value="LRR_dom_sf"/>
</dbReference>
<dbReference type="SUPFAM" id="SSF81383">
    <property type="entry name" value="F-box domain"/>
    <property type="match status" value="1"/>
</dbReference>
<dbReference type="Gene3D" id="3.80.10.10">
    <property type="entry name" value="Ribonuclease Inhibitor"/>
    <property type="match status" value="1"/>
</dbReference>
<proteinExistence type="predicted"/>
<name>A0AAD7GYB9_9AGAR</name>
<sequence length="409" mass="45563">MIAAGTELFPLTMSALPQELCDIIISLSEPSALVSCSLVCRSWVPSSRIRAFANLRPLVISPSSLPQVLLLVDGPVSTISPYVKSLVLKDWVQGSAASSSFHALLPRLAGRMVAIESLAFHSTDWEGMADGALNFLVFYFKDTLKTLELQDCVCSTFSSLVDLTSSFPALENLSLHRLLRLSPQRPEVKASPPPPLPRLRSVHAHGYIKHELFRWLIGLNIEVVTIGPLLPGESRPFGKFLRALKNNLQHVTLSGESTPNFHRDINLKNNHHLISIHFTNLMLNYRGNEGPASMTWFISILLGMQSSSLRRLQFSVCAHSRGSGTLEVIDWAALRTCLDKPQFVCLTSVTFSFSMSRHKEVDRGWWAGYKEMAESFVRARLPQYLDTSILSFDFERMVTNASDSSSDDE</sequence>
<evidence type="ECO:0000313" key="1">
    <source>
        <dbReference type="EMBL" id="KAJ7707837.1"/>
    </source>
</evidence>
<organism evidence="1 2">
    <name type="scientific">Mycena metata</name>
    <dbReference type="NCBI Taxonomy" id="1033252"/>
    <lineage>
        <taxon>Eukaryota</taxon>
        <taxon>Fungi</taxon>
        <taxon>Dikarya</taxon>
        <taxon>Basidiomycota</taxon>
        <taxon>Agaricomycotina</taxon>
        <taxon>Agaricomycetes</taxon>
        <taxon>Agaricomycetidae</taxon>
        <taxon>Agaricales</taxon>
        <taxon>Marasmiineae</taxon>
        <taxon>Mycenaceae</taxon>
        <taxon>Mycena</taxon>
    </lineage>
</organism>
<gene>
    <name evidence="1" type="ORF">B0H16DRAFT_1901338</name>
</gene>
<comment type="caution">
    <text evidence="1">The sequence shown here is derived from an EMBL/GenBank/DDBJ whole genome shotgun (WGS) entry which is preliminary data.</text>
</comment>